<name>A0A1G6T1D1_9PSEU</name>
<sequence>MHTLITLDAEYWLRELRRRRWQIHPFRAGADSPTAFAAVLTWPSVHDAVNHVGYFNRNRLRTPRDPRASEFAPTQVIIRYSGLAGSALRWILTPTPPGNEIPTSQPVPPDFAMPEHRYPQATTR</sequence>
<keyword evidence="3" id="KW-1185">Reference proteome</keyword>
<protein>
    <submittedName>
        <fullName evidence="2">Uncharacterized protein</fullName>
    </submittedName>
</protein>
<evidence type="ECO:0000313" key="3">
    <source>
        <dbReference type="Proteomes" id="UP000199501"/>
    </source>
</evidence>
<proteinExistence type="predicted"/>
<evidence type="ECO:0000256" key="1">
    <source>
        <dbReference type="SAM" id="MobiDB-lite"/>
    </source>
</evidence>
<feature type="compositionally biased region" description="Pro residues" evidence="1">
    <location>
        <begin position="95"/>
        <end position="111"/>
    </location>
</feature>
<evidence type="ECO:0000313" key="2">
    <source>
        <dbReference type="EMBL" id="SDD22356.1"/>
    </source>
</evidence>
<dbReference type="EMBL" id="FMZZ01000008">
    <property type="protein sequence ID" value="SDD22356.1"/>
    <property type="molecule type" value="Genomic_DNA"/>
</dbReference>
<dbReference type="STRING" id="1271860.SAMN05216174_108282"/>
<dbReference type="AlphaFoldDB" id="A0A1G6T1D1"/>
<reference evidence="3" key="1">
    <citation type="submission" date="2016-10" db="EMBL/GenBank/DDBJ databases">
        <authorList>
            <person name="Varghese N."/>
            <person name="Submissions S."/>
        </authorList>
    </citation>
    <scope>NUCLEOTIDE SEQUENCE [LARGE SCALE GENOMIC DNA]</scope>
    <source>
        <strain evidence="3">IBRC-M 10403</strain>
    </source>
</reference>
<gene>
    <name evidence="2" type="ORF">SAMN05216174_108282</name>
</gene>
<accession>A0A1G6T1D1</accession>
<dbReference type="Proteomes" id="UP000199501">
    <property type="component" value="Unassembled WGS sequence"/>
</dbReference>
<organism evidence="2 3">
    <name type="scientific">Actinokineospora iranica</name>
    <dbReference type="NCBI Taxonomy" id="1271860"/>
    <lineage>
        <taxon>Bacteria</taxon>
        <taxon>Bacillati</taxon>
        <taxon>Actinomycetota</taxon>
        <taxon>Actinomycetes</taxon>
        <taxon>Pseudonocardiales</taxon>
        <taxon>Pseudonocardiaceae</taxon>
        <taxon>Actinokineospora</taxon>
    </lineage>
</organism>
<feature type="region of interest" description="Disordered" evidence="1">
    <location>
        <begin position="95"/>
        <end position="124"/>
    </location>
</feature>